<name>A0A9W6ZZD4_9STRA</name>
<evidence type="ECO:0000259" key="4">
    <source>
        <dbReference type="SMART" id="SM00382"/>
    </source>
</evidence>
<accession>A0A9W6ZZD4</accession>
<dbReference type="SUPFAM" id="SSF52540">
    <property type="entry name" value="P-loop containing nucleoside triphosphate hydrolases"/>
    <property type="match status" value="2"/>
</dbReference>
<dbReference type="Gene3D" id="3.40.50.300">
    <property type="entry name" value="P-loop containing nucleotide triphosphate hydrolases"/>
    <property type="match status" value="2"/>
</dbReference>
<dbReference type="EMBL" id="BRXZ01001009">
    <property type="protein sequence ID" value="GMH59910.1"/>
    <property type="molecule type" value="Genomic_DNA"/>
</dbReference>
<evidence type="ECO:0000313" key="6">
    <source>
        <dbReference type="Proteomes" id="UP001165082"/>
    </source>
</evidence>
<evidence type="ECO:0000313" key="5">
    <source>
        <dbReference type="EMBL" id="GMH59910.1"/>
    </source>
</evidence>
<dbReference type="GO" id="GO:0016887">
    <property type="term" value="F:ATP hydrolysis activity"/>
    <property type="evidence" value="ECO:0007669"/>
    <property type="project" value="InterPro"/>
</dbReference>
<dbReference type="FunFam" id="3.40.50.300:FF:001025">
    <property type="entry name" value="ATPase family, AAA domain-containing 2B"/>
    <property type="match status" value="1"/>
</dbReference>
<dbReference type="PANTHER" id="PTHR23077">
    <property type="entry name" value="AAA-FAMILY ATPASE"/>
    <property type="match status" value="1"/>
</dbReference>
<dbReference type="Gene3D" id="1.10.8.60">
    <property type="match status" value="1"/>
</dbReference>
<dbReference type="GO" id="GO:0005737">
    <property type="term" value="C:cytoplasm"/>
    <property type="evidence" value="ECO:0007669"/>
    <property type="project" value="TreeGrafter"/>
</dbReference>
<sequence length="533" mass="57784">MYDDEASSSLGGGGDEADRAAAAVELDRVVQWRLDEVTKILPSSMMIHGLPGSGKTHLLSACGSLFPGLQVVRCRGSDFVSQVVGEGERRVREVFGGDGKLILVDDIGVVAADRKNNEWGSICSEILSAIDGYEVADAVEDASRAERRNIVIGTCVSLRDLDPAMTRAGRLSGLVECKWGDAERWECLVAVLKEYGIIVEGIETEEYREHIRRGVAGWVGADIVGVVKMVKREEEVDLDKRGGVIDGERFMSYVKDTSPTTMRSETVEVEKISWDDIGGMSGVKTKIRRMVTGRVENRALYEKYGVRETRGVLMYGPPGCSKTLIAKALATECGGGFLLVKGPEVLGKYLGESENRIKEIFDIARKAGNCVIFFDEFDSIASRRAGGGGGTDRVLSQLLAEVDGCGTHPGVVVVGATNRPDLIDEAMTRPGRIDGMVYVPPPDEESRKCILELEMKGVPAQRSVDFDELARLTEGMSGAEVVGVVREGKLRAIEVGRGAVGMEDLVRGAEETKRAITEDMLDFYGKFEERGGG</sequence>
<dbReference type="InterPro" id="IPR027417">
    <property type="entry name" value="P-loop_NTPase"/>
</dbReference>
<keyword evidence="2" id="KW-0067">ATP-binding</keyword>
<feature type="domain" description="AAA+ ATPase" evidence="4">
    <location>
        <begin position="308"/>
        <end position="443"/>
    </location>
</feature>
<dbReference type="InterPro" id="IPR041569">
    <property type="entry name" value="AAA_lid_3"/>
</dbReference>
<dbReference type="GO" id="GO:0005524">
    <property type="term" value="F:ATP binding"/>
    <property type="evidence" value="ECO:0007669"/>
    <property type="project" value="UniProtKB-KW"/>
</dbReference>
<dbReference type="SMART" id="SM00382">
    <property type="entry name" value="AAA"/>
    <property type="match status" value="2"/>
</dbReference>
<keyword evidence="1" id="KW-0547">Nucleotide-binding</keyword>
<reference evidence="5" key="1">
    <citation type="submission" date="2022-07" db="EMBL/GenBank/DDBJ databases">
        <title>Genome analysis of Parmales, a sister group of diatoms, reveals the evolutionary specialization of diatoms from phago-mixotrophs to photoautotrophs.</title>
        <authorList>
            <person name="Ban H."/>
            <person name="Sato S."/>
            <person name="Yoshikawa S."/>
            <person name="Kazumasa Y."/>
            <person name="Nakamura Y."/>
            <person name="Ichinomiya M."/>
            <person name="Saitoh K."/>
            <person name="Sato N."/>
            <person name="Blanc-Mathieu R."/>
            <person name="Endo H."/>
            <person name="Kuwata A."/>
            <person name="Ogata H."/>
        </authorList>
    </citation>
    <scope>NUCLEOTIDE SEQUENCE</scope>
</reference>
<dbReference type="InterPro" id="IPR050168">
    <property type="entry name" value="AAA_ATPase_domain"/>
</dbReference>
<dbReference type="OrthoDB" id="200263at2759"/>
<organism evidence="5 6">
    <name type="scientific">Triparma retinervis</name>
    <dbReference type="NCBI Taxonomy" id="2557542"/>
    <lineage>
        <taxon>Eukaryota</taxon>
        <taxon>Sar</taxon>
        <taxon>Stramenopiles</taxon>
        <taxon>Ochrophyta</taxon>
        <taxon>Bolidophyceae</taxon>
        <taxon>Parmales</taxon>
        <taxon>Triparmaceae</taxon>
        <taxon>Triparma</taxon>
    </lineage>
</organism>
<keyword evidence="3" id="KW-0175">Coiled coil</keyword>
<gene>
    <name evidence="5" type="ORF">TrRE_jg5416</name>
</gene>
<dbReference type="Proteomes" id="UP001165082">
    <property type="component" value="Unassembled WGS sequence"/>
</dbReference>
<evidence type="ECO:0000256" key="3">
    <source>
        <dbReference type="ARBA" id="ARBA00023054"/>
    </source>
</evidence>
<dbReference type="InterPro" id="IPR003593">
    <property type="entry name" value="AAA+_ATPase"/>
</dbReference>
<evidence type="ECO:0000256" key="1">
    <source>
        <dbReference type="ARBA" id="ARBA00022741"/>
    </source>
</evidence>
<proteinExistence type="predicted"/>
<comment type="caution">
    <text evidence="5">The sequence shown here is derived from an EMBL/GenBank/DDBJ whole genome shotgun (WGS) entry which is preliminary data.</text>
</comment>
<feature type="domain" description="AAA+ ATPase" evidence="4">
    <location>
        <begin position="41"/>
        <end position="181"/>
    </location>
</feature>
<dbReference type="InterPro" id="IPR003959">
    <property type="entry name" value="ATPase_AAA_core"/>
</dbReference>
<dbReference type="PANTHER" id="PTHR23077:SF27">
    <property type="entry name" value="ATPASE FAMILY GENE 2 PROTEIN HOMOLOG A"/>
    <property type="match status" value="1"/>
</dbReference>
<protein>
    <recommendedName>
        <fullName evidence="4">AAA+ ATPase domain-containing protein</fullName>
    </recommendedName>
</protein>
<dbReference type="Pfam" id="PF17862">
    <property type="entry name" value="AAA_lid_3"/>
    <property type="match status" value="1"/>
</dbReference>
<keyword evidence="6" id="KW-1185">Reference proteome</keyword>
<dbReference type="Pfam" id="PF00004">
    <property type="entry name" value="AAA"/>
    <property type="match status" value="2"/>
</dbReference>
<dbReference type="AlphaFoldDB" id="A0A9W6ZZD4"/>
<evidence type="ECO:0000256" key="2">
    <source>
        <dbReference type="ARBA" id="ARBA00022840"/>
    </source>
</evidence>